<name>A0A656D338_KRYT1</name>
<evidence type="ECO:0000256" key="1">
    <source>
        <dbReference type="ARBA" id="ARBA00022448"/>
    </source>
</evidence>
<evidence type="ECO:0000259" key="4">
    <source>
        <dbReference type="PROSITE" id="PS50893"/>
    </source>
</evidence>
<dbReference type="Proteomes" id="UP000243065">
    <property type="component" value="Unassembled WGS sequence"/>
</dbReference>
<keyword evidence="1" id="KW-0813">Transport</keyword>
<gene>
    <name evidence="5" type="ORF">JGI24_00386</name>
</gene>
<dbReference type="RefSeq" id="WP_072149861.1">
    <property type="nucleotide sequence ID" value="NZ_CZVU01000010.1"/>
</dbReference>
<dbReference type="PANTHER" id="PTHR42939:SF1">
    <property type="entry name" value="ABC TRANSPORTER ATP-BINDING PROTEIN ALBC-RELATED"/>
    <property type="match status" value="1"/>
</dbReference>
<dbReference type="PROSITE" id="PS00211">
    <property type="entry name" value="ABC_TRANSPORTER_1"/>
    <property type="match status" value="1"/>
</dbReference>
<dbReference type="EMBL" id="CZVU01000010">
    <property type="protein sequence ID" value="CUS98095.1"/>
    <property type="molecule type" value="Genomic_DNA"/>
</dbReference>
<proteinExistence type="predicted"/>
<organism evidence="5 6">
    <name type="scientific">Kryptobacter tengchongensis</name>
    <dbReference type="NCBI Taxonomy" id="1643429"/>
    <lineage>
        <taxon>Bacteria</taxon>
        <taxon>Pseudomonadati</taxon>
        <taxon>Candidatus Kryptoniota</taxon>
        <taxon>Candidatus Kryptobacter</taxon>
    </lineage>
</organism>
<evidence type="ECO:0000313" key="6">
    <source>
        <dbReference type="Proteomes" id="UP000243065"/>
    </source>
</evidence>
<dbReference type="GO" id="GO:0016887">
    <property type="term" value="F:ATP hydrolysis activity"/>
    <property type="evidence" value="ECO:0007669"/>
    <property type="project" value="InterPro"/>
</dbReference>
<keyword evidence="6" id="KW-1185">Reference proteome</keyword>
<feature type="domain" description="ABC transporter" evidence="4">
    <location>
        <begin position="2"/>
        <end position="232"/>
    </location>
</feature>
<dbReference type="InterPro" id="IPR051782">
    <property type="entry name" value="ABC_Transporter_VariousFunc"/>
</dbReference>
<dbReference type="InterPro" id="IPR003593">
    <property type="entry name" value="AAA+_ATPase"/>
</dbReference>
<dbReference type="AlphaFoldDB" id="A0A656D338"/>
<keyword evidence="3 5" id="KW-0067">ATP-binding</keyword>
<evidence type="ECO:0000256" key="3">
    <source>
        <dbReference type="ARBA" id="ARBA00022840"/>
    </source>
</evidence>
<dbReference type="Gene3D" id="3.40.50.300">
    <property type="entry name" value="P-loop containing nucleotide triphosphate hydrolases"/>
    <property type="match status" value="1"/>
</dbReference>
<accession>A0A656D338</accession>
<sequence length="239" mass="27043">MIKLENLTKKFGDFVAVDNLSLEVKPGEFFGFLGPNGAGKTTTIKMIAGLIQPTSGKIFICGIDALKEPEKAKSYLSYIPDQPYMYDKLTGREFLYFVGGLFKMEKEKIKEKIDLLVEHFEIGKWIDKKVEEYSQGMKQRVIIASALLHEPRVIVIDEPMIGLDPRSAKIVKDTLKQKSKEGTTIFMSTHSLEVAEELCDTIGIIKDGKLIAKLEAKDIEEFKRSHDGKFESMFIELIK</sequence>
<evidence type="ECO:0000256" key="2">
    <source>
        <dbReference type="ARBA" id="ARBA00022741"/>
    </source>
</evidence>
<dbReference type="SUPFAM" id="SSF52540">
    <property type="entry name" value="P-loop containing nucleoside triphosphate hydrolases"/>
    <property type="match status" value="1"/>
</dbReference>
<keyword evidence="2" id="KW-0547">Nucleotide-binding</keyword>
<protein>
    <submittedName>
        <fullName evidence="5">ABC-2 type transport system ATP-binding protein</fullName>
    </submittedName>
</protein>
<evidence type="ECO:0000313" key="5">
    <source>
        <dbReference type="EMBL" id="CUS98095.1"/>
    </source>
</evidence>
<dbReference type="InterPro" id="IPR027417">
    <property type="entry name" value="P-loop_NTPase"/>
</dbReference>
<reference evidence="5 6" key="1">
    <citation type="submission" date="2015-11" db="EMBL/GenBank/DDBJ databases">
        <authorList>
            <person name="Varghese N."/>
        </authorList>
    </citation>
    <scope>NUCLEOTIDE SEQUENCE [LARGE SCALE GENOMIC DNA]</scope>
    <source>
        <strain evidence="5 6">JGI-24</strain>
    </source>
</reference>
<dbReference type="Pfam" id="PF00005">
    <property type="entry name" value="ABC_tran"/>
    <property type="match status" value="1"/>
</dbReference>
<dbReference type="InterPro" id="IPR003439">
    <property type="entry name" value="ABC_transporter-like_ATP-bd"/>
</dbReference>
<dbReference type="PANTHER" id="PTHR42939">
    <property type="entry name" value="ABC TRANSPORTER ATP-BINDING PROTEIN ALBC-RELATED"/>
    <property type="match status" value="1"/>
</dbReference>
<dbReference type="PROSITE" id="PS50893">
    <property type="entry name" value="ABC_TRANSPORTER_2"/>
    <property type="match status" value="1"/>
</dbReference>
<dbReference type="OrthoDB" id="9775135at2"/>
<dbReference type="SMART" id="SM00382">
    <property type="entry name" value="AAA"/>
    <property type="match status" value="1"/>
</dbReference>
<dbReference type="CDD" id="cd03230">
    <property type="entry name" value="ABC_DR_subfamily_A"/>
    <property type="match status" value="1"/>
</dbReference>
<dbReference type="InterPro" id="IPR017871">
    <property type="entry name" value="ABC_transporter-like_CS"/>
</dbReference>
<dbReference type="GO" id="GO:0005524">
    <property type="term" value="F:ATP binding"/>
    <property type="evidence" value="ECO:0007669"/>
    <property type="project" value="UniProtKB-KW"/>
</dbReference>